<dbReference type="SUPFAM" id="SSF111148">
    <property type="entry name" value="YggX-like"/>
    <property type="match status" value="1"/>
</dbReference>
<proteinExistence type="predicted"/>
<dbReference type="PANTHER" id="PTHR36965">
    <property type="entry name" value="FE(2+)-TRAFFICKING PROTEIN-RELATED"/>
    <property type="match status" value="1"/>
</dbReference>
<dbReference type="GO" id="GO:0034599">
    <property type="term" value="P:cellular response to oxidative stress"/>
    <property type="evidence" value="ECO:0007669"/>
    <property type="project" value="TreeGrafter"/>
</dbReference>
<dbReference type="PANTHER" id="PTHR36965:SF1">
    <property type="entry name" value="FE(2+)-TRAFFICKING PROTEIN-RELATED"/>
    <property type="match status" value="1"/>
</dbReference>
<dbReference type="NCBIfam" id="NF003817">
    <property type="entry name" value="PRK05408.1"/>
    <property type="match status" value="1"/>
</dbReference>
<reference evidence="2 3" key="2">
    <citation type="journal article" date="2014" name="Curr. Biol.">
        <title>Symbiont-Supplemented Maternal Investment Underpinning Host's Ecological Adaptation.</title>
        <authorList>
            <person name="Kaiwa N."/>
            <person name="Hosokawa T."/>
            <person name="Nikoh N."/>
            <person name="Tanahashi M."/>
            <person name="Moriyama M."/>
            <person name="Meng X.Y."/>
            <person name="Maeda T."/>
            <person name="Yamaguchi K."/>
            <person name="Shigenobu S."/>
            <person name="Ito M."/>
            <person name="Fukatsu T."/>
        </authorList>
    </citation>
    <scope>NUCLEOTIDE SEQUENCE [LARGE SCALE GENOMIC DNA]</scope>
    <source>
        <strain evidence="2 3">UwTKB</strain>
    </source>
</reference>
<dbReference type="HOGENOM" id="CLU_170994_0_0_6"/>
<sequence>MKTMNNNLIYCKYLKKYAPKQNYQIFSNKIGKRLYEEISQEAWEIWLKKQTKIINEQKLNMTILQDRKKLEKHMLNFFFGK</sequence>
<dbReference type="GO" id="GO:0005506">
    <property type="term" value="F:iron ion binding"/>
    <property type="evidence" value="ECO:0007669"/>
    <property type="project" value="InterPro"/>
</dbReference>
<reference evidence="3" key="1">
    <citation type="submission" date="2013-11" db="EMBL/GenBank/DDBJ databases">
        <title>Symbiont-containing voluminous jelly as an extraordinary maternal gift for overwintering insect nymphs.</title>
        <authorList>
            <person name="Kaiwa N."/>
            <person name="Hosokawa T."/>
            <person name="Nikoh N."/>
            <person name="Meng X.Y."/>
            <person name="Tanahashi M."/>
            <person name="Moriyama M."/>
            <person name="Maeda T."/>
            <person name="Yamaguchi K."/>
            <person name="Shigenobu S."/>
            <person name="Ito M."/>
            <person name="Fukatsu T."/>
        </authorList>
    </citation>
    <scope>NUCLEOTIDE SEQUENCE [LARGE SCALE GENOMIC DNA]</scope>
    <source>
        <strain evidence="3">UwTKB</strain>
    </source>
</reference>
<accession>A0A090AS30</accession>
<gene>
    <name evidence="2" type="primary">yggX</name>
    <name evidence="2" type="ORF">TGUWTKB_4330</name>
</gene>
<dbReference type="InterPro" id="IPR036766">
    <property type="entry name" value="Fe_traffick_prot_YggX_sf"/>
</dbReference>
<dbReference type="KEGG" id="sbw:TGUWTKB_4330"/>
<dbReference type="EMBL" id="AP014521">
    <property type="protein sequence ID" value="BAP58660.1"/>
    <property type="molecule type" value="Genomic_DNA"/>
</dbReference>
<organism evidence="2 3">
    <name type="scientific">Candidatus Tachikawaea gelatinosa</name>
    <dbReference type="NCBI Taxonomy" id="1410383"/>
    <lineage>
        <taxon>Bacteria</taxon>
        <taxon>Pseudomonadati</taxon>
        <taxon>Pseudomonadota</taxon>
        <taxon>Gammaproteobacteria</taxon>
        <taxon>Enterobacterales</taxon>
        <taxon>Enterobacteriaceae</taxon>
        <taxon>Candidatus Tachikawaea</taxon>
    </lineage>
</organism>
<evidence type="ECO:0000256" key="1">
    <source>
        <dbReference type="ARBA" id="ARBA00023004"/>
    </source>
</evidence>
<dbReference type="InterPro" id="IPR007457">
    <property type="entry name" value="Fe_traffick_prot_YggX"/>
</dbReference>
<dbReference type="GO" id="GO:0005829">
    <property type="term" value="C:cytosol"/>
    <property type="evidence" value="ECO:0007669"/>
    <property type="project" value="TreeGrafter"/>
</dbReference>
<dbReference type="Pfam" id="PF04362">
    <property type="entry name" value="Iron_traffic"/>
    <property type="match status" value="1"/>
</dbReference>
<protein>
    <submittedName>
        <fullName evidence="2">Probable Fe(2+)-trafficking protein</fullName>
    </submittedName>
</protein>
<dbReference type="Proteomes" id="UP000031627">
    <property type="component" value="Chromosome"/>
</dbReference>
<evidence type="ECO:0000313" key="2">
    <source>
        <dbReference type="EMBL" id="BAP58660.1"/>
    </source>
</evidence>
<keyword evidence="3" id="KW-1185">Reference proteome</keyword>
<dbReference type="Gene3D" id="1.10.3880.10">
    <property type="entry name" value="Fe(II) trafficking protein YggX"/>
    <property type="match status" value="1"/>
</dbReference>
<keyword evidence="1" id="KW-0408">Iron</keyword>
<dbReference type="STRING" id="1410383.TGUWTKB_4330"/>
<dbReference type="AlphaFoldDB" id="A0A090AS30"/>
<name>A0A090AS30_9ENTR</name>
<evidence type="ECO:0000313" key="3">
    <source>
        <dbReference type="Proteomes" id="UP000031627"/>
    </source>
</evidence>